<evidence type="ECO:0000256" key="1">
    <source>
        <dbReference type="ARBA" id="ARBA00022741"/>
    </source>
</evidence>
<accession>A0A6H5IEQ3</accession>
<protein>
    <recommendedName>
        <fullName evidence="3">Glutamyl-tRNA(Gln) amidotransferase subunit C, mitochondrial</fullName>
        <shortName evidence="3">Glu-AdT subunit C</shortName>
        <ecNumber evidence="3">6.3.5.-</ecNumber>
    </recommendedName>
</protein>
<dbReference type="EC" id="6.3.5.-" evidence="3"/>
<sequence length="145" mass="16576">MGSKSRFISQKLNFVRSCYYSSRSIVTSSAHANNVVAKKQLPDNKVNVIKIDKETIVKLEKVSLVKLDNESGIRRLEEAIRFAQKLDDIKIDPSVKPMYSVLENEILELRDDEVTEGNCRDKILENAKLLEDEYFVAPSNIRKDS</sequence>
<evidence type="ECO:0000313" key="4">
    <source>
        <dbReference type="EMBL" id="CAB0035850.1"/>
    </source>
</evidence>
<dbReference type="OrthoDB" id="5394539at2759"/>
<dbReference type="GO" id="GO:0032543">
    <property type="term" value="P:mitochondrial translation"/>
    <property type="evidence" value="ECO:0007669"/>
    <property type="project" value="UniProtKB-UniRule"/>
</dbReference>
<comment type="subcellular location">
    <subcellularLocation>
        <location evidence="3">Mitochondrion</location>
    </subcellularLocation>
</comment>
<evidence type="ECO:0000256" key="2">
    <source>
        <dbReference type="ARBA" id="ARBA00023128"/>
    </source>
</evidence>
<comment type="similarity">
    <text evidence="3">Belongs to the GatC family.</text>
</comment>
<dbReference type="GO" id="GO:0050567">
    <property type="term" value="F:glutaminyl-tRNA synthase (glutamine-hydrolyzing) activity"/>
    <property type="evidence" value="ECO:0007669"/>
    <property type="project" value="UniProtKB-UniRule"/>
</dbReference>
<dbReference type="PANTHER" id="PTHR15004:SF0">
    <property type="entry name" value="GLUTAMYL-TRNA(GLN) AMIDOTRANSFERASE SUBUNIT C, MITOCHONDRIAL"/>
    <property type="match status" value="1"/>
</dbReference>
<keyword evidence="3" id="KW-0648">Protein biosynthesis</keyword>
<dbReference type="InterPro" id="IPR036113">
    <property type="entry name" value="Asp/Glu-ADT_sf_sub_c"/>
</dbReference>
<dbReference type="GO" id="GO:0005739">
    <property type="term" value="C:mitochondrion"/>
    <property type="evidence" value="ECO:0007669"/>
    <property type="project" value="UniProtKB-SubCell"/>
</dbReference>
<dbReference type="Pfam" id="PF02686">
    <property type="entry name" value="GatC"/>
    <property type="match status" value="1"/>
</dbReference>
<dbReference type="GO" id="GO:0006450">
    <property type="term" value="P:regulation of translational fidelity"/>
    <property type="evidence" value="ECO:0007669"/>
    <property type="project" value="InterPro"/>
</dbReference>
<keyword evidence="3" id="KW-0067">ATP-binding</keyword>
<dbReference type="AlphaFoldDB" id="A0A6H5IEQ3"/>
<dbReference type="Proteomes" id="UP000479190">
    <property type="component" value="Unassembled WGS sequence"/>
</dbReference>
<evidence type="ECO:0000256" key="3">
    <source>
        <dbReference type="HAMAP-Rule" id="MF_03149"/>
    </source>
</evidence>
<dbReference type="GO" id="GO:0030956">
    <property type="term" value="C:glutamyl-tRNA(Gln) amidotransferase complex"/>
    <property type="evidence" value="ECO:0007669"/>
    <property type="project" value="UniProtKB-UniRule"/>
</dbReference>
<proteinExistence type="inferred from homology"/>
<dbReference type="InterPro" id="IPR003837">
    <property type="entry name" value="GatC"/>
</dbReference>
<dbReference type="GO" id="GO:0005524">
    <property type="term" value="F:ATP binding"/>
    <property type="evidence" value="ECO:0007669"/>
    <property type="project" value="UniProtKB-KW"/>
</dbReference>
<name>A0A6H5IEQ3_9HYME</name>
<dbReference type="PANTHER" id="PTHR15004">
    <property type="entry name" value="GLUTAMYL-TRNA(GLN) AMIDOTRANSFERASE SUBUNIT C, MITOCHONDRIAL"/>
    <property type="match status" value="1"/>
</dbReference>
<dbReference type="HAMAP" id="MF_00122">
    <property type="entry name" value="GatC"/>
    <property type="match status" value="1"/>
</dbReference>
<gene>
    <name evidence="4" type="ORF">TBRA_LOCUS7733</name>
</gene>
<comment type="function">
    <text evidence="3">Allows the formation of correctly charged Gln-tRNA(Gln) through the transamidation of misacylated Glu-tRNA(Gln) in the mitochondria. The reaction takes place in the presence of glutamine and ATP through an activated gamma-phospho-Glu-tRNA(Gln).</text>
</comment>
<keyword evidence="1 3" id="KW-0547">Nucleotide-binding</keyword>
<comment type="catalytic activity">
    <reaction evidence="3">
        <text>L-glutamyl-tRNA(Gln) + L-glutamine + ATP + H2O = L-glutaminyl-tRNA(Gln) + L-glutamate + ADP + phosphate + H(+)</text>
        <dbReference type="Rhea" id="RHEA:17521"/>
        <dbReference type="Rhea" id="RHEA-COMP:9681"/>
        <dbReference type="Rhea" id="RHEA-COMP:9684"/>
        <dbReference type="ChEBI" id="CHEBI:15377"/>
        <dbReference type="ChEBI" id="CHEBI:15378"/>
        <dbReference type="ChEBI" id="CHEBI:29985"/>
        <dbReference type="ChEBI" id="CHEBI:30616"/>
        <dbReference type="ChEBI" id="CHEBI:43474"/>
        <dbReference type="ChEBI" id="CHEBI:58359"/>
        <dbReference type="ChEBI" id="CHEBI:78520"/>
        <dbReference type="ChEBI" id="CHEBI:78521"/>
        <dbReference type="ChEBI" id="CHEBI:456216"/>
    </reaction>
</comment>
<dbReference type="EMBL" id="CADCXV010000802">
    <property type="protein sequence ID" value="CAB0035850.1"/>
    <property type="molecule type" value="Genomic_DNA"/>
</dbReference>
<dbReference type="GO" id="GO:0070681">
    <property type="term" value="P:glutaminyl-tRNAGln biosynthesis via transamidation"/>
    <property type="evidence" value="ECO:0007669"/>
    <property type="project" value="UniProtKB-UniRule"/>
</dbReference>
<comment type="subunit">
    <text evidence="3">Subunit of the heterotrimeric GatCAB amidotransferase (AdT) complex, composed of A, B and C subunits.</text>
</comment>
<keyword evidence="3" id="KW-0436">Ligase</keyword>
<dbReference type="SUPFAM" id="SSF141000">
    <property type="entry name" value="Glu-tRNAGln amidotransferase C subunit"/>
    <property type="match status" value="1"/>
</dbReference>
<organism evidence="4 5">
    <name type="scientific">Trichogramma brassicae</name>
    <dbReference type="NCBI Taxonomy" id="86971"/>
    <lineage>
        <taxon>Eukaryota</taxon>
        <taxon>Metazoa</taxon>
        <taxon>Ecdysozoa</taxon>
        <taxon>Arthropoda</taxon>
        <taxon>Hexapoda</taxon>
        <taxon>Insecta</taxon>
        <taxon>Pterygota</taxon>
        <taxon>Neoptera</taxon>
        <taxon>Endopterygota</taxon>
        <taxon>Hymenoptera</taxon>
        <taxon>Apocrita</taxon>
        <taxon>Proctotrupomorpha</taxon>
        <taxon>Chalcidoidea</taxon>
        <taxon>Trichogrammatidae</taxon>
        <taxon>Trichogramma</taxon>
    </lineage>
</organism>
<keyword evidence="5" id="KW-1185">Reference proteome</keyword>
<reference evidence="4 5" key="1">
    <citation type="submission" date="2020-02" db="EMBL/GenBank/DDBJ databases">
        <authorList>
            <person name="Ferguson B K."/>
        </authorList>
    </citation>
    <scope>NUCLEOTIDE SEQUENCE [LARGE SCALE GENOMIC DNA]</scope>
</reference>
<keyword evidence="2 3" id="KW-0496">Mitochondrion</keyword>
<evidence type="ECO:0000313" key="5">
    <source>
        <dbReference type="Proteomes" id="UP000479190"/>
    </source>
</evidence>